<name>A0A5C3QQM8_9AGAR</name>
<dbReference type="InterPro" id="IPR000719">
    <property type="entry name" value="Prot_kinase_dom"/>
</dbReference>
<dbReference type="PROSITE" id="PS00108">
    <property type="entry name" value="PROTEIN_KINASE_ST"/>
    <property type="match status" value="1"/>
</dbReference>
<organism evidence="6 7">
    <name type="scientific">Pterulicium gracile</name>
    <dbReference type="NCBI Taxonomy" id="1884261"/>
    <lineage>
        <taxon>Eukaryota</taxon>
        <taxon>Fungi</taxon>
        <taxon>Dikarya</taxon>
        <taxon>Basidiomycota</taxon>
        <taxon>Agaricomycotina</taxon>
        <taxon>Agaricomycetes</taxon>
        <taxon>Agaricomycetidae</taxon>
        <taxon>Agaricales</taxon>
        <taxon>Pleurotineae</taxon>
        <taxon>Pterulaceae</taxon>
        <taxon>Pterulicium</taxon>
    </lineage>
</organism>
<dbReference type="PANTHER" id="PTHR24347">
    <property type="entry name" value="SERINE/THREONINE-PROTEIN KINASE"/>
    <property type="match status" value="1"/>
</dbReference>
<sequence>QYQTGKVLGRGSFSVVKEAAHLETGEHFACKVISKKLLEGREDLVRTEINILSKISSGHPNVVTLHDYFETSNNVYLCFDLCTGGHLIERIRTKGKFTESETAKLVRTICEAVKYIHDRGIIHRDLKPENLLFSSTADDAEIMIADFGLSRMIEEDTMHAINQVCGTPGYIAPEVYKCRGHGRSVDIWSLGIITYFLLSGYIPINRASSPQELNAHKSGSYSFEPEKYWTNVSPAGKDFIKQCLIADPSKRRTASELLHHPWFVDESPHYV</sequence>
<dbReference type="InterPro" id="IPR011009">
    <property type="entry name" value="Kinase-like_dom_sf"/>
</dbReference>
<evidence type="ECO:0000313" key="6">
    <source>
        <dbReference type="EMBL" id="TFL00654.1"/>
    </source>
</evidence>
<dbReference type="Gene3D" id="1.10.510.10">
    <property type="entry name" value="Transferase(Phosphotransferase) domain 1"/>
    <property type="match status" value="1"/>
</dbReference>
<reference evidence="6 7" key="1">
    <citation type="journal article" date="2019" name="Nat. Ecol. Evol.">
        <title>Megaphylogeny resolves global patterns of mushroom evolution.</title>
        <authorList>
            <person name="Varga T."/>
            <person name="Krizsan K."/>
            <person name="Foldi C."/>
            <person name="Dima B."/>
            <person name="Sanchez-Garcia M."/>
            <person name="Sanchez-Ramirez S."/>
            <person name="Szollosi G.J."/>
            <person name="Szarkandi J.G."/>
            <person name="Papp V."/>
            <person name="Albert L."/>
            <person name="Andreopoulos W."/>
            <person name="Angelini C."/>
            <person name="Antonin V."/>
            <person name="Barry K.W."/>
            <person name="Bougher N.L."/>
            <person name="Buchanan P."/>
            <person name="Buyck B."/>
            <person name="Bense V."/>
            <person name="Catcheside P."/>
            <person name="Chovatia M."/>
            <person name="Cooper J."/>
            <person name="Damon W."/>
            <person name="Desjardin D."/>
            <person name="Finy P."/>
            <person name="Geml J."/>
            <person name="Haridas S."/>
            <person name="Hughes K."/>
            <person name="Justo A."/>
            <person name="Karasinski D."/>
            <person name="Kautmanova I."/>
            <person name="Kiss B."/>
            <person name="Kocsube S."/>
            <person name="Kotiranta H."/>
            <person name="LaButti K.M."/>
            <person name="Lechner B.E."/>
            <person name="Liimatainen K."/>
            <person name="Lipzen A."/>
            <person name="Lukacs Z."/>
            <person name="Mihaltcheva S."/>
            <person name="Morgado L.N."/>
            <person name="Niskanen T."/>
            <person name="Noordeloos M.E."/>
            <person name="Ohm R.A."/>
            <person name="Ortiz-Santana B."/>
            <person name="Ovrebo C."/>
            <person name="Racz N."/>
            <person name="Riley R."/>
            <person name="Savchenko A."/>
            <person name="Shiryaev A."/>
            <person name="Soop K."/>
            <person name="Spirin V."/>
            <person name="Szebenyi C."/>
            <person name="Tomsovsky M."/>
            <person name="Tulloss R.E."/>
            <person name="Uehling J."/>
            <person name="Grigoriev I.V."/>
            <person name="Vagvolgyi C."/>
            <person name="Papp T."/>
            <person name="Martin F.M."/>
            <person name="Miettinen O."/>
            <person name="Hibbett D.S."/>
            <person name="Nagy L.G."/>
        </authorList>
    </citation>
    <scope>NUCLEOTIDE SEQUENCE [LARGE SCALE GENOMIC DNA]</scope>
    <source>
        <strain evidence="6 7">CBS 309.79</strain>
    </source>
</reference>
<keyword evidence="6" id="KW-0808">Transferase</keyword>
<dbReference type="SMART" id="SM00220">
    <property type="entry name" value="S_TKc"/>
    <property type="match status" value="1"/>
</dbReference>
<dbReference type="InterPro" id="IPR008271">
    <property type="entry name" value="Ser/Thr_kinase_AS"/>
</dbReference>
<protein>
    <submittedName>
        <fullName evidence="6">Kinase-like domain-containing protein</fullName>
    </submittedName>
</protein>
<dbReference type="SUPFAM" id="SSF56112">
    <property type="entry name" value="Protein kinase-like (PK-like)"/>
    <property type="match status" value="1"/>
</dbReference>
<feature type="non-terminal residue" evidence="6">
    <location>
        <position position="271"/>
    </location>
</feature>
<comment type="similarity">
    <text evidence="4">Belongs to the protein kinase superfamily.</text>
</comment>
<accession>A0A5C3QQM8</accession>
<feature type="domain" description="Protein kinase" evidence="5">
    <location>
        <begin position="2"/>
        <end position="263"/>
    </location>
</feature>
<evidence type="ECO:0000313" key="7">
    <source>
        <dbReference type="Proteomes" id="UP000305067"/>
    </source>
</evidence>
<dbReference type="EMBL" id="ML178828">
    <property type="protein sequence ID" value="TFL00654.1"/>
    <property type="molecule type" value="Genomic_DNA"/>
</dbReference>
<dbReference type="STRING" id="1884261.A0A5C3QQM8"/>
<evidence type="ECO:0000256" key="2">
    <source>
        <dbReference type="ARBA" id="ARBA00022840"/>
    </source>
</evidence>
<dbReference type="GO" id="GO:0005524">
    <property type="term" value="F:ATP binding"/>
    <property type="evidence" value="ECO:0007669"/>
    <property type="project" value="UniProtKB-UniRule"/>
</dbReference>
<evidence type="ECO:0000256" key="4">
    <source>
        <dbReference type="RuleBase" id="RU000304"/>
    </source>
</evidence>
<feature type="binding site" evidence="3">
    <location>
        <position position="31"/>
    </location>
    <ligand>
        <name>ATP</name>
        <dbReference type="ChEBI" id="CHEBI:30616"/>
    </ligand>
</feature>
<dbReference type="OrthoDB" id="40902at2759"/>
<keyword evidence="1 3" id="KW-0547">Nucleotide-binding</keyword>
<dbReference type="InterPro" id="IPR017441">
    <property type="entry name" value="Protein_kinase_ATP_BS"/>
</dbReference>
<keyword evidence="7" id="KW-1185">Reference proteome</keyword>
<gene>
    <name evidence="6" type="ORF">BDV98DRAFT_489227</name>
</gene>
<dbReference type="GO" id="GO:0004674">
    <property type="term" value="F:protein serine/threonine kinase activity"/>
    <property type="evidence" value="ECO:0007669"/>
    <property type="project" value="UniProtKB-KW"/>
</dbReference>
<dbReference type="Proteomes" id="UP000305067">
    <property type="component" value="Unassembled WGS sequence"/>
</dbReference>
<evidence type="ECO:0000256" key="1">
    <source>
        <dbReference type="ARBA" id="ARBA00022741"/>
    </source>
</evidence>
<dbReference type="FunFam" id="1.10.510.10:FF:000571">
    <property type="entry name" value="Maternal embryonic leucine zipper kinase"/>
    <property type="match status" value="1"/>
</dbReference>
<dbReference type="PROSITE" id="PS50011">
    <property type="entry name" value="PROTEIN_KINASE_DOM"/>
    <property type="match status" value="1"/>
</dbReference>
<dbReference type="CDD" id="cd05117">
    <property type="entry name" value="STKc_CAMK"/>
    <property type="match status" value="1"/>
</dbReference>
<proteinExistence type="inferred from homology"/>
<evidence type="ECO:0000256" key="3">
    <source>
        <dbReference type="PROSITE-ProRule" id="PRU10141"/>
    </source>
</evidence>
<keyword evidence="2 3" id="KW-0067">ATP-binding</keyword>
<dbReference type="FunFam" id="3.30.200.20:FF:000042">
    <property type="entry name" value="Aurora kinase A"/>
    <property type="match status" value="1"/>
</dbReference>
<dbReference type="Pfam" id="PF00069">
    <property type="entry name" value="Pkinase"/>
    <property type="match status" value="1"/>
</dbReference>
<feature type="non-terminal residue" evidence="6">
    <location>
        <position position="1"/>
    </location>
</feature>
<dbReference type="PROSITE" id="PS00107">
    <property type="entry name" value="PROTEIN_KINASE_ATP"/>
    <property type="match status" value="1"/>
</dbReference>
<keyword evidence="6" id="KW-0418">Kinase</keyword>
<keyword evidence="4" id="KW-0723">Serine/threonine-protein kinase</keyword>
<evidence type="ECO:0000259" key="5">
    <source>
        <dbReference type="PROSITE" id="PS50011"/>
    </source>
</evidence>
<dbReference type="AlphaFoldDB" id="A0A5C3QQM8"/>
<dbReference type="PIRSF" id="PIRSF000654">
    <property type="entry name" value="Integrin-linked_kinase"/>
    <property type="match status" value="1"/>
</dbReference>